<name>A0A4S2MP61_9PEZI</name>
<accession>A0A4S2MP61</accession>
<dbReference type="InParanoid" id="A0A4S2MP61"/>
<protein>
    <submittedName>
        <fullName evidence="2">Uncharacterized protein</fullName>
    </submittedName>
</protein>
<evidence type="ECO:0000313" key="2">
    <source>
        <dbReference type="EMBL" id="TGZ78940.1"/>
    </source>
</evidence>
<gene>
    <name evidence="2" type="ORF">EX30DRAFT_125094</name>
</gene>
<dbReference type="AlphaFoldDB" id="A0A4S2MP61"/>
<sequence>MYGAPLNFKNIAAVRYCIDMTTSREHVLNDLRPFICTDRDCSGFPSLENYMLHYDEVYPLMILEQGYSGCVFCGRKVNLHDWIKHPMSYWDRFSVAIASMFVLFDIEFDGDEDAASIDVLYDSEEVPDSEGARRIEEVFSDDPTTSPRR</sequence>
<evidence type="ECO:0000313" key="3">
    <source>
        <dbReference type="Proteomes" id="UP000298138"/>
    </source>
</evidence>
<dbReference type="Proteomes" id="UP000298138">
    <property type="component" value="Unassembled WGS sequence"/>
</dbReference>
<evidence type="ECO:0000256" key="1">
    <source>
        <dbReference type="SAM" id="MobiDB-lite"/>
    </source>
</evidence>
<reference evidence="2 3" key="1">
    <citation type="submission" date="2019-04" db="EMBL/GenBank/DDBJ databases">
        <title>Comparative genomics and transcriptomics to analyze fruiting body development in filamentous ascomycetes.</title>
        <authorList>
            <consortium name="DOE Joint Genome Institute"/>
            <person name="Lutkenhaus R."/>
            <person name="Traeger S."/>
            <person name="Breuer J."/>
            <person name="Kuo A."/>
            <person name="Lipzen A."/>
            <person name="Pangilinan J."/>
            <person name="Dilworth D."/>
            <person name="Sandor L."/>
            <person name="Poggeler S."/>
            <person name="Barry K."/>
            <person name="Grigoriev I.V."/>
            <person name="Nowrousian M."/>
        </authorList>
    </citation>
    <scope>NUCLEOTIDE SEQUENCE [LARGE SCALE GENOMIC DNA]</scope>
    <source>
        <strain evidence="2 3">CBS 389.68</strain>
    </source>
</reference>
<keyword evidence="3" id="KW-1185">Reference proteome</keyword>
<feature type="region of interest" description="Disordered" evidence="1">
    <location>
        <begin position="128"/>
        <end position="149"/>
    </location>
</feature>
<dbReference type="EMBL" id="ML220136">
    <property type="protein sequence ID" value="TGZ78940.1"/>
    <property type="molecule type" value="Genomic_DNA"/>
</dbReference>
<proteinExistence type="predicted"/>
<organism evidence="2 3">
    <name type="scientific">Ascodesmis nigricans</name>
    <dbReference type="NCBI Taxonomy" id="341454"/>
    <lineage>
        <taxon>Eukaryota</taxon>
        <taxon>Fungi</taxon>
        <taxon>Dikarya</taxon>
        <taxon>Ascomycota</taxon>
        <taxon>Pezizomycotina</taxon>
        <taxon>Pezizomycetes</taxon>
        <taxon>Pezizales</taxon>
        <taxon>Ascodesmidaceae</taxon>
        <taxon>Ascodesmis</taxon>
    </lineage>
</organism>